<feature type="region of interest" description="Disordered" evidence="1">
    <location>
        <begin position="1"/>
        <end position="27"/>
    </location>
</feature>
<feature type="region of interest" description="Disordered" evidence="1">
    <location>
        <begin position="166"/>
        <end position="239"/>
    </location>
</feature>
<organism evidence="2 3">
    <name type="scientific">Cryptococcus decagattii</name>
    <dbReference type="NCBI Taxonomy" id="1859122"/>
    <lineage>
        <taxon>Eukaryota</taxon>
        <taxon>Fungi</taxon>
        <taxon>Dikarya</taxon>
        <taxon>Basidiomycota</taxon>
        <taxon>Agaricomycotina</taxon>
        <taxon>Tremellomycetes</taxon>
        <taxon>Tremellales</taxon>
        <taxon>Cryptococcaceae</taxon>
        <taxon>Cryptococcus</taxon>
        <taxon>Cryptococcus gattii species complex</taxon>
    </lineage>
</organism>
<feature type="compositionally biased region" description="Polar residues" evidence="1">
    <location>
        <begin position="136"/>
        <end position="153"/>
    </location>
</feature>
<proteinExistence type="predicted"/>
<name>A0ABZ2AJQ3_9TREE</name>
<feature type="compositionally biased region" description="Basic and acidic residues" evidence="1">
    <location>
        <begin position="88"/>
        <end position="97"/>
    </location>
</feature>
<feature type="compositionally biased region" description="Low complexity" evidence="1">
    <location>
        <begin position="166"/>
        <end position="196"/>
    </location>
</feature>
<sequence length="446" mass="47387">MLPTDSPTSSPTPTHASTPISPPTPLVLPPLLNNFTFKRWGVPRKPKRARADDDAVSTLALPTTTPSTEWGQFSSTDNLVDDPMDGSRPVREKETEKDAPLMLAVGSKAPNIIPAPRPMVRSRSSKAKFGRRVDHSSMSGSTGHVNTSSLSSPELSLARTISPAISHSHSHSYSPSASASASAYVSGSSSGSSISPSIPPLESVSHPASTTVPVSPDTYVAEPTPKRVRQRSCSTSSQSSLTGVLDQDIVIGNGSISENGMEGWVPAGGGGPSTPRSTARSGQGYNYIPSPLATAPITSTLTSPSSSFPLPVSSLSHSYPYQLTLPPDQIEIDLIPTAAQLQATKSRAARARAHAFWRDVEDLGTELGNVLRLGLGRGLNRGVGGVGFNGAGVDGAGGQRKPMIMRWRMRNQIRKRRRWIRMKIRTGRLSGRTRRRPGWVHSAASS</sequence>
<evidence type="ECO:0000313" key="3">
    <source>
        <dbReference type="Proteomes" id="UP001432216"/>
    </source>
</evidence>
<evidence type="ECO:0000313" key="2">
    <source>
        <dbReference type="EMBL" id="WVO18770.1"/>
    </source>
</evidence>
<reference evidence="2 3" key="1">
    <citation type="submission" date="2024-01" db="EMBL/GenBank/DDBJ databases">
        <title>Comparative genomics of Cryptococcus and Kwoniella reveals pathogenesis evolution and contrasting modes of karyotype evolution via chromosome fusion or intercentromeric recombination.</title>
        <authorList>
            <person name="Coelho M.A."/>
            <person name="David-Palma M."/>
            <person name="Shea T."/>
            <person name="Bowers K."/>
            <person name="McGinley-Smith S."/>
            <person name="Mohammad A.W."/>
            <person name="Gnirke A."/>
            <person name="Yurkov A.M."/>
            <person name="Nowrousian M."/>
            <person name="Sun S."/>
            <person name="Cuomo C.A."/>
            <person name="Heitman J."/>
        </authorList>
    </citation>
    <scope>NUCLEOTIDE SEQUENCE [LARGE SCALE GENOMIC DNA]</scope>
    <source>
        <strain evidence="2 3">7685027</strain>
    </source>
</reference>
<dbReference type="EMBL" id="CP143806">
    <property type="protein sequence ID" value="WVO18770.1"/>
    <property type="molecule type" value="Genomic_DNA"/>
</dbReference>
<evidence type="ECO:0000256" key="1">
    <source>
        <dbReference type="SAM" id="MobiDB-lite"/>
    </source>
</evidence>
<feature type="region of interest" description="Disordered" evidence="1">
    <location>
        <begin position="110"/>
        <end position="153"/>
    </location>
</feature>
<dbReference type="GeneID" id="89986817"/>
<feature type="compositionally biased region" description="Low complexity" evidence="1">
    <location>
        <begin position="1"/>
        <end position="19"/>
    </location>
</feature>
<feature type="region of interest" description="Disordered" evidence="1">
    <location>
        <begin position="62"/>
        <end position="97"/>
    </location>
</feature>
<feature type="compositionally biased region" description="Polar residues" evidence="1">
    <location>
        <begin position="69"/>
        <end position="78"/>
    </location>
</feature>
<protein>
    <submittedName>
        <fullName evidence="2">Uncharacterized protein</fullName>
    </submittedName>
</protein>
<gene>
    <name evidence="2" type="ORF">IAS62_000041</name>
</gene>
<dbReference type="Proteomes" id="UP001432216">
    <property type="component" value="Chromosome 1"/>
</dbReference>
<dbReference type="RefSeq" id="XP_064718010.1">
    <property type="nucleotide sequence ID" value="XM_064861938.1"/>
</dbReference>
<accession>A0ABZ2AJQ3</accession>
<keyword evidence="3" id="KW-1185">Reference proteome</keyword>